<keyword evidence="13" id="KW-1185">Reference proteome</keyword>
<dbReference type="InterPro" id="IPR022816">
    <property type="entry name" value="Condensin_barren_su2"/>
</dbReference>
<evidence type="ECO:0000256" key="2">
    <source>
        <dbReference type="ARBA" id="ARBA00004496"/>
    </source>
</evidence>
<feature type="compositionally biased region" description="Basic and acidic residues" evidence="11">
    <location>
        <begin position="285"/>
        <end position="303"/>
    </location>
</feature>
<feature type="region of interest" description="Disordered" evidence="11">
    <location>
        <begin position="262"/>
        <end position="303"/>
    </location>
</feature>
<keyword evidence="9" id="KW-0226">DNA condensation</keyword>
<evidence type="ECO:0000256" key="11">
    <source>
        <dbReference type="SAM" id="MobiDB-lite"/>
    </source>
</evidence>
<comment type="caution">
    <text evidence="12">The sequence shown here is derived from an EMBL/GenBank/DDBJ whole genome shotgun (WGS) entry which is preliminary data.</text>
</comment>
<keyword evidence="7" id="KW-0132">Cell division</keyword>
<dbReference type="GO" id="GO:0051301">
    <property type="term" value="P:cell division"/>
    <property type="evidence" value="ECO:0007669"/>
    <property type="project" value="UniProtKB-KW"/>
</dbReference>
<gene>
    <name evidence="12" type="ORF">DC041_0000138</name>
</gene>
<feature type="region of interest" description="Disordered" evidence="11">
    <location>
        <begin position="171"/>
        <end position="213"/>
    </location>
</feature>
<accession>A0A430QJN0</accession>
<evidence type="ECO:0000256" key="8">
    <source>
        <dbReference type="ARBA" id="ARBA00022776"/>
    </source>
</evidence>
<feature type="region of interest" description="Disordered" evidence="11">
    <location>
        <begin position="1"/>
        <end position="93"/>
    </location>
</feature>
<proteinExistence type="inferred from homology"/>
<feature type="compositionally biased region" description="Acidic residues" evidence="11">
    <location>
        <begin position="45"/>
        <end position="54"/>
    </location>
</feature>
<dbReference type="PIRSF" id="PIRSF017126">
    <property type="entry name" value="Condensin_H"/>
    <property type="match status" value="1"/>
</dbReference>
<evidence type="ECO:0000256" key="3">
    <source>
        <dbReference type="ARBA" id="ARBA00009471"/>
    </source>
</evidence>
<evidence type="ECO:0000256" key="1">
    <source>
        <dbReference type="ARBA" id="ARBA00004286"/>
    </source>
</evidence>
<dbReference type="Proteomes" id="UP000290809">
    <property type="component" value="Unassembled WGS sequence"/>
</dbReference>
<evidence type="ECO:0000313" key="13">
    <source>
        <dbReference type="Proteomes" id="UP000290809"/>
    </source>
</evidence>
<evidence type="ECO:0000256" key="6">
    <source>
        <dbReference type="ARBA" id="ARBA00022490"/>
    </source>
</evidence>
<evidence type="ECO:0000256" key="4">
    <source>
        <dbReference type="ARBA" id="ARBA00016065"/>
    </source>
</evidence>
<dbReference type="GO" id="GO:0007076">
    <property type="term" value="P:mitotic chromosome condensation"/>
    <property type="evidence" value="ECO:0007669"/>
    <property type="project" value="InterPro"/>
</dbReference>
<dbReference type="Pfam" id="PF05786">
    <property type="entry name" value="Cnd2"/>
    <property type="match status" value="2"/>
</dbReference>
<dbReference type="STRING" id="6184.A0A430QJN0"/>
<comment type="subcellular location">
    <subcellularLocation>
        <location evidence="1">Chromosome</location>
    </subcellularLocation>
    <subcellularLocation>
        <location evidence="2">Cytoplasm</location>
    </subcellularLocation>
</comment>
<keyword evidence="8" id="KW-0498">Mitosis</keyword>
<feature type="compositionally biased region" description="Polar residues" evidence="11">
    <location>
        <begin position="70"/>
        <end position="79"/>
    </location>
</feature>
<evidence type="ECO:0000313" key="12">
    <source>
        <dbReference type="EMBL" id="RTG87903.1"/>
    </source>
</evidence>
<dbReference type="PANTHER" id="PTHR13108:SF9">
    <property type="entry name" value="CONDENSIN COMPLEX SUBUNIT 2"/>
    <property type="match status" value="1"/>
</dbReference>
<feature type="compositionally biased region" description="Polar residues" evidence="11">
    <location>
        <begin position="176"/>
        <end position="188"/>
    </location>
</feature>
<dbReference type="GO" id="GO:0003682">
    <property type="term" value="F:chromatin binding"/>
    <property type="evidence" value="ECO:0007669"/>
    <property type="project" value="TreeGrafter"/>
</dbReference>
<evidence type="ECO:0000256" key="9">
    <source>
        <dbReference type="ARBA" id="ARBA00023067"/>
    </source>
</evidence>
<dbReference type="GO" id="GO:0005737">
    <property type="term" value="C:cytoplasm"/>
    <property type="evidence" value="ECO:0007669"/>
    <property type="project" value="UniProtKB-SubCell"/>
</dbReference>
<keyword evidence="5" id="KW-0158">Chromosome</keyword>
<reference evidence="12 13" key="1">
    <citation type="journal article" date="2019" name="PLoS Pathog.">
        <title>Genome sequence of the bovine parasite Schistosoma bovis Tanzania.</title>
        <authorList>
            <person name="Oey H."/>
            <person name="Zakrzewski M."/>
            <person name="Gobert G."/>
            <person name="Gravermann K."/>
            <person name="Stoye J."/>
            <person name="Jones M."/>
            <person name="Mcmanus D."/>
            <person name="Krause L."/>
        </authorList>
    </citation>
    <scope>NUCLEOTIDE SEQUENCE [LARGE SCALE GENOMIC DNA]</scope>
    <source>
        <strain evidence="12 13">TAN1997</strain>
    </source>
</reference>
<organism evidence="12 13">
    <name type="scientific">Schistosoma bovis</name>
    <name type="common">Blood fluke</name>
    <dbReference type="NCBI Taxonomy" id="6184"/>
    <lineage>
        <taxon>Eukaryota</taxon>
        <taxon>Metazoa</taxon>
        <taxon>Spiralia</taxon>
        <taxon>Lophotrochozoa</taxon>
        <taxon>Platyhelminthes</taxon>
        <taxon>Trematoda</taxon>
        <taxon>Digenea</taxon>
        <taxon>Strigeidida</taxon>
        <taxon>Schistosomatoidea</taxon>
        <taxon>Schistosomatidae</taxon>
        <taxon>Schistosoma</taxon>
    </lineage>
</organism>
<evidence type="ECO:0000256" key="7">
    <source>
        <dbReference type="ARBA" id="ARBA00022618"/>
    </source>
</evidence>
<feature type="compositionally biased region" description="Polar residues" evidence="11">
    <location>
        <begin position="267"/>
        <end position="279"/>
    </location>
</feature>
<feature type="compositionally biased region" description="Basic and acidic residues" evidence="11">
    <location>
        <begin position="14"/>
        <end position="25"/>
    </location>
</feature>
<keyword evidence="6" id="KW-0963">Cytoplasm</keyword>
<dbReference type="AlphaFoldDB" id="A0A430QJN0"/>
<evidence type="ECO:0000256" key="10">
    <source>
        <dbReference type="ARBA" id="ARBA00023306"/>
    </source>
</evidence>
<dbReference type="EMBL" id="QMKO01001631">
    <property type="protein sequence ID" value="RTG87903.1"/>
    <property type="molecule type" value="Genomic_DNA"/>
</dbReference>
<protein>
    <recommendedName>
        <fullName evidence="4">Condensin complex subunit 2</fullName>
    </recommendedName>
</protein>
<evidence type="ECO:0000256" key="5">
    <source>
        <dbReference type="ARBA" id="ARBA00022454"/>
    </source>
</evidence>
<name>A0A430QJN0_SCHBO</name>
<comment type="similarity">
    <text evidence="3">Belongs to the CND2 (condensin subunit 2) family.</text>
</comment>
<feature type="region of interest" description="Disordered" evidence="11">
    <location>
        <begin position="728"/>
        <end position="750"/>
    </location>
</feature>
<dbReference type="PANTHER" id="PTHR13108">
    <property type="entry name" value="CONDENSIN COMPLEX SUBUNIT 2"/>
    <property type="match status" value="1"/>
</dbReference>
<feature type="compositionally biased region" description="Basic and acidic residues" evidence="11">
    <location>
        <begin position="194"/>
        <end position="213"/>
    </location>
</feature>
<keyword evidence="10" id="KW-0131">Cell cycle</keyword>
<sequence>MLLSESRANLFDSFKADSPDDEFSKPKRCLKSGSSPHKSLNMIILEDENDDDDERLARRKSRLLEPHPASVNSPGASSTAARRRADAAAPRGIPQAQIGEHYGNCIRLAAENKITAKNAFNLHLIDYMSEMIKKEDFASFQIASSSLDAGAKIYAGRVDAVHQETYQVLTGLGRSGNPQNGENESNADNVDDDDKTHSHSKPEQKKKTASHRDIIHKQLNKIRIKTLADKIDIASSSLDAGAKIYAGRVDAVHQETYQVLTGLGRSGNPQNGENESNADNVDDDDKTHSHSKPEQKKKTASHRDIIHKQLNKIRIKTLADKIDVDPLFQHQTAAYDEGGTAELRLNQLSTANASCELILDSSTPVMLRTLTTTQPITPMNVTNVTEFLSSMLARSLNQLSICSTLQSFRFTDWDLNKNSFDSNSQMNWDTNSKPINLFNQDNNDDGDDNGFNPLPVQDDSFCDNIHEDINLDPVCETGMQVEVNGSSAEAVNNNIGSDNLLANIPVTEKNNSVLYQLFSTTATNTNTTTTTADGELFVSCLKNMLDKQYEHFGKLNDHLLGMWAGPEHWRKKAKRPKLDGTVKLNEDNPEKNFEHGLGESETGIVDKKSEPLLKEYYLLLSGRLSRRDWLKNVLSSGVENSTASNSTIFKETYRQKANRQMNMLPSEWSDSRQTLYQLVNRDVILRPNILPDGRNLTNCNNITSENADYMVGTNELCAVLTVGSSERPVDNEYEDADGGIDQLRNHQDDDDDDDDAIIPFECAFTQNAGYNDGELTDIELISQPNKVARIEIGYARTAKMINVQRLKCAMWGFLEHTVPHVGLNIPSQSPLSVASTASAPDTNSLVDDPTSLNVNENQKQYPMNEDVIESDSGRASCLPKVHGARGFSEVIDNLSGRISWQMAKELSISIALNCLLHLSNEKQLYLENVDSFSDIYISQGLPSFELKHLETYTNICDNNAIHHGDIISGNKPKLNNQKRNKTRHIRPSTLDSWLIEND</sequence>
<dbReference type="GO" id="GO:0000796">
    <property type="term" value="C:condensin complex"/>
    <property type="evidence" value="ECO:0007669"/>
    <property type="project" value="InterPro"/>
</dbReference>